<gene>
    <name evidence="6" type="ordered locus">Dtox_2260</name>
</gene>
<keyword evidence="3" id="KW-0472">Membrane</keyword>
<dbReference type="eggNOG" id="COG0768">
    <property type="taxonomic scope" value="Bacteria"/>
</dbReference>
<evidence type="ECO:0000256" key="1">
    <source>
        <dbReference type="ARBA" id="ARBA00004370"/>
    </source>
</evidence>
<dbReference type="EMBL" id="CP001720">
    <property type="protein sequence ID" value="ACV63074.1"/>
    <property type="molecule type" value="Genomic_DNA"/>
</dbReference>
<feature type="domain" description="Penicillin-binding protein transpeptidase" evidence="4">
    <location>
        <begin position="258"/>
        <end position="556"/>
    </location>
</feature>
<dbReference type="STRING" id="485916.Dtox_2260"/>
<dbReference type="GO" id="GO:0016757">
    <property type="term" value="F:glycosyltransferase activity"/>
    <property type="evidence" value="ECO:0007669"/>
    <property type="project" value="UniProtKB-KW"/>
</dbReference>
<keyword evidence="6" id="KW-0328">Glycosyltransferase</keyword>
<dbReference type="Pfam" id="PF00905">
    <property type="entry name" value="Transpeptidase"/>
    <property type="match status" value="1"/>
</dbReference>
<dbReference type="SUPFAM" id="SSF56601">
    <property type="entry name" value="beta-lactamase/transpeptidase-like"/>
    <property type="match status" value="1"/>
</dbReference>
<dbReference type="InterPro" id="IPR001460">
    <property type="entry name" value="PCN-bd_Tpept"/>
</dbReference>
<dbReference type="Pfam" id="PF03717">
    <property type="entry name" value="PBP_dimer"/>
    <property type="match status" value="1"/>
</dbReference>
<dbReference type="GO" id="GO:0071555">
    <property type="term" value="P:cell wall organization"/>
    <property type="evidence" value="ECO:0007669"/>
    <property type="project" value="TreeGrafter"/>
</dbReference>
<dbReference type="InterPro" id="IPR050515">
    <property type="entry name" value="Beta-lactam/transpept"/>
</dbReference>
<dbReference type="AlphaFoldDB" id="C8VZU6"/>
<dbReference type="Proteomes" id="UP000002217">
    <property type="component" value="Chromosome"/>
</dbReference>
<dbReference type="InterPro" id="IPR036138">
    <property type="entry name" value="PBP_dimer_sf"/>
</dbReference>
<sequence>MYQIRYKRLLCLLLCITVFLILLSLRLYHIQMVKGKGLYLQALEQDTEKVALEDITRGQILDRNLVSLTGQKQTYRIIIFPDLINDKLPVITYLSDMIGTSRQELSHYFTGKPCILPYRLNAEQIQKFKECHHQGILIQPVSFRYGEYPLANHLIGHLGKIPSREYLDFLNTSRNSYRISDTVGKIGLEMMYDSVLKDNYAKRSVRLLRDASGNLLNGTQPIFCDSSEYNKRADLVLTIDQNIQKTVEQVMDKRVKQGAVVVMDVASGEILAMSSRPNFNPAHVEDYLSGNGEAFINRATTLFQPGSVFKVIIAAAALEENLINDKTSFFCAGKKDPLISCWNTAGHGKISFAQAFALSCNPSFAEIGLELGAEKIIRYARLFGLDNQQITGYKVIADKRQNLDLIKEKNNLVNSSIGQGPILATPVQITAMINTIAADGIYKQPQIVKALRQNNQTVMTIASEERKQVISDAVAGELQVLLESVVTGGVGKEANIPVHGSAGKTGSAETGQQGKVNAWFSGYAPLIKPRYTITVLVEDSISGGESAAPIFKEIMEKIL</sequence>
<keyword evidence="6" id="KW-0808">Transferase</keyword>
<dbReference type="PANTHER" id="PTHR30627">
    <property type="entry name" value="PEPTIDOGLYCAN D,D-TRANSPEPTIDASE"/>
    <property type="match status" value="1"/>
</dbReference>
<dbReference type="KEGG" id="dae:Dtox_2260"/>
<dbReference type="HOGENOM" id="CLU_009289_6_3_9"/>
<comment type="similarity">
    <text evidence="2">Belongs to the transpeptidase family.</text>
</comment>
<name>C8VZU6_DESAS</name>
<dbReference type="Gene3D" id="3.40.710.10">
    <property type="entry name" value="DD-peptidase/beta-lactamase superfamily"/>
    <property type="match status" value="1"/>
</dbReference>
<dbReference type="SUPFAM" id="SSF56519">
    <property type="entry name" value="Penicillin binding protein dimerisation domain"/>
    <property type="match status" value="1"/>
</dbReference>
<evidence type="ECO:0000256" key="3">
    <source>
        <dbReference type="ARBA" id="ARBA00023136"/>
    </source>
</evidence>
<dbReference type="EC" id="2.4.1.129" evidence="6"/>
<proteinExistence type="inferred from homology"/>
<protein>
    <submittedName>
        <fullName evidence="6">Peptidoglycan glycosyltransferase</fullName>
        <ecNumber evidence="6">2.4.1.129</ecNumber>
    </submittedName>
</protein>
<feature type="domain" description="Penicillin-binding protein dimerisation" evidence="5">
    <location>
        <begin position="56"/>
        <end position="217"/>
    </location>
</feature>
<evidence type="ECO:0000256" key="2">
    <source>
        <dbReference type="ARBA" id="ARBA00007171"/>
    </source>
</evidence>
<dbReference type="InterPro" id="IPR005311">
    <property type="entry name" value="PBP_dimer"/>
</dbReference>
<keyword evidence="7" id="KW-1185">Reference proteome</keyword>
<evidence type="ECO:0000259" key="4">
    <source>
        <dbReference type="Pfam" id="PF00905"/>
    </source>
</evidence>
<dbReference type="RefSeq" id="WP_015757775.1">
    <property type="nucleotide sequence ID" value="NC_013216.1"/>
</dbReference>
<evidence type="ECO:0000313" key="6">
    <source>
        <dbReference type="EMBL" id="ACV63074.1"/>
    </source>
</evidence>
<dbReference type="Gene3D" id="3.90.1310.10">
    <property type="entry name" value="Penicillin-binding protein 2a (Domain 2)"/>
    <property type="match status" value="1"/>
</dbReference>
<reference evidence="6 7" key="1">
    <citation type="journal article" date="2009" name="Stand. Genomic Sci.">
        <title>Complete genome sequence of Desulfotomaculum acetoxidans type strain (5575).</title>
        <authorList>
            <person name="Spring S."/>
            <person name="Lapidus A."/>
            <person name="Schroder M."/>
            <person name="Gleim D."/>
            <person name="Sims D."/>
            <person name="Meincke L."/>
            <person name="Glavina Del Rio T."/>
            <person name="Tice H."/>
            <person name="Copeland A."/>
            <person name="Cheng J.F."/>
            <person name="Lucas S."/>
            <person name="Chen F."/>
            <person name="Nolan M."/>
            <person name="Bruce D."/>
            <person name="Goodwin L."/>
            <person name="Pitluck S."/>
            <person name="Ivanova N."/>
            <person name="Mavromatis K."/>
            <person name="Mikhailova N."/>
            <person name="Pati A."/>
            <person name="Chen A."/>
            <person name="Palaniappan K."/>
            <person name="Land M."/>
            <person name="Hauser L."/>
            <person name="Chang Y.J."/>
            <person name="Jeffries C.D."/>
            <person name="Chain P."/>
            <person name="Saunders E."/>
            <person name="Brettin T."/>
            <person name="Detter J.C."/>
            <person name="Goker M."/>
            <person name="Bristow J."/>
            <person name="Eisen J.A."/>
            <person name="Markowitz V."/>
            <person name="Hugenholtz P."/>
            <person name="Kyrpides N.C."/>
            <person name="Klenk H.P."/>
            <person name="Han C."/>
        </authorList>
    </citation>
    <scope>NUCLEOTIDE SEQUENCE [LARGE SCALE GENOMIC DNA]</scope>
    <source>
        <strain evidence="7">ATCC 49208 / DSM 771 / VKM B-1644</strain>
    </source>
</reference>
<accession>C8VZU6</accession>
<dbReference type="GO" id="GO:0005886">
    <property type="term" value="C:plasma membrane"/>
    <property type="evidence" value="ECO:0007669"/>
    <property type="project" value="TreeGrafter"/>
</dbReference>
<dbReference type="GO" id="GO:0008658">
    <property type="term" value="F:penicillin binding"/>
    <property type="evidence" value="ECO:0007669"/>
    <property type="project" value="InterPro"/>
</dbReference>
<evidence type="ECO:0000259" key="5">
    <source>
        <dbReference type="Pfam" id="PF03717"/>
    </source>
</evidence>
<organism evidence="6 7">
    <name type="scientific">Desulfofarcimen acetoxidans (strain ATCC 49208 / DSM 771 / KCTC 5769 / VKM B-1644 / 5575)</name>
    <name type="common">Desulfotomaculum acetoxidans</name>
    <dbReference type="NCBI Taxonomy" id="485916"/>
    <lineage>
        <taxon>Bacteria</taxon>
        <taxon>Bacillati</taxon>
        <taxon>Bacillota</taxon>
        <taxon>Clostridia</taxon>
        <taxon>Eubacteriales</taxon>
        <taxon>Peptococcaceae</taxon>
        <taxon>Desulfofarcimen</taxon>
    </lineage>
</organism>
<evidence type="ECO:0000313" key="7">
    <source>
        <dbReference type="Proteomes" id="UP000002217"/>
    </source>
</evidence>
<dbReference type="InterPro" id="IPR012338">
    <property type="entry name" value="Beta-lactam/transpept-like"/>
</dbReference>
<comment type="subcellular location">
    <subcellularLocation>
        <location evidence="1">Membrane</location>
    </subcellularLocation>
</comment>